<accession>A0A6A4VF24</accession>
<gene>
    <name evidence="8" type="primary">ImpL2_1</name>
    <name evidence="8" type="ORF">FJT64_012583</name>
</gene>
<dbReference type="SMART" id="SM00408">
    <property type="entry name" value="IGc2"/>
    <property type="match status" value="1"/>
</dbReference>
<reference evidence="8 9" key="1">
    <citation type="submission" date="2019-07" db="EMBL/GenBank/DDBJ databases">
        <title>Draft genome assembly of a fouling barnacle, Amphibalanus amphitrite (Darwin, 1854): The first reference genome for Thecostraca.</title>
        <authorList>
            <person name="Kim W."/>
        </authorList>
    </citation>
    <scope>NUCLEOTIDE SEQUENCE [LARGE SCALE GENOMIC DNA]</scope>
    <source>
        <strain evidence="8">SNU_AA5</strain>
        <tissue evidence="8">Soma without cirri and trophi</tissue>
    </source>
</reference>
<proteinExistence type="predicted"/>
<dbReference type="GO" id="GO:0098632">
    <property type="term" value="F:cell-cell adhesion mediator activity"/>
    <property type="evidence" value="ECO:0007669"/>
    <property type="project" value="TreeGrafter"/>
</dbReference>
<dbReference type="GO" id="GO:0070593">
    <property type="term" value="P:dendrite self-avoidance"/>
    <property type="evidence" value="ECO:0007669"/>
    <property type="project" value="TreeGrafter"/>
</dbReference>
<feature type="domain" description="Ig-like" evidence="7">
    <location>
        <begin position="72"/>
        <end position="158"/>
    </location>
</feature>
<dbReference type="InterPro" id="IPR007110">
    <property type="entry name" value="Ig-like_dom"/>
</dbReference>
<evidence type="ECO:0000259" key="7">
    <source>
        <dbReference type="PROSITE" id="PS50835"/>
    </source>
</evidence>
<keyword evidence="9" id="KW-1185">Reference proteome</keyword>
<name>A0A6A4VF24_AMPAM</name>
<dbReference type="PANTHER" id="PTHR10075:SF101">
    <property type="entry name" value="ZWEI IG DOMAIN PROTEIN ZIG-3"/>
    <property type="match status" value="1"/>
</dbReference>
<evidence type="ECO:0000256" key="5">
    <source>
        <dbReference type="ARBA" id="ARBA00023157"/>
    </source>
</evidence>
<keyword evidence="4" id="KW-0677">Repeat</keyword>
<keyword evidence="5" id="KW-1015">Disulfide bond</keyword>
<evidence type="ECO:0000256" key="3">
    <source>
        <dbReference type="ARBA" id="ARBA00022729"/>
    </source>
</evidence>
<sequence>MFCSYRRLNLQSRSSSPVYIHKTFDPFICLQGEYTCQGRTPSEVASSTTQLYVTEPLSEESILACEEAKGSPFQAVRVVQWRPKILAMMGTQARLVCITSGFPAPSISWTRNYQPLETGSGRITVTPSGDLIIDDLQWSDMGQYQCIASNEISSDSVTTFLYPFKAGK</sequence>
<evidence type="ECO:0000256" key="2">
    <source>
        <dbReference type="ARBA" id="ARBA00022525"/>
    </source>
</evidence>
<dbReference type="GO" id="GO:0007411">
    <property type="term" value="P:axon guidance"/>
    <property type="evidence" value="ECO:0007669"/>
    <property type="project" value="TreeGrafter"/>
</dbReference>
<dbReference type="PANTHER" id="PTHR10075">
    <property type="entry name" value="BASIGIN RELATED"/>
    <property type="match status" value="1"/>
</dbReference>
<dbReference type="GO" id="GO:0030424">
    <property type="term" value="C:axon"/>
    <property type="evidence" value="ECO:0007669"/>
    <property type="project" value="TreeGrafter"/>
</dbReference>
<protein>
    <submittedName>
        <fullName evidence="8">Neural/ectodermal development factor IMP-L2</fullName>
    </submittedName>
</protein>
<organism evidence="8 9">
    <name type="scientific">Amphibalanus amphitrite</name>
    <name type="common">Striped barnacle</name>
    <name type="synonym">Balanus amphitrite</name>
    <dbReference type="NCBI Taxonomy" id="1232801"/>
    <lineage>
        <taxon>Eukaryota</taxon>
        <taxon>Metazoa</taxon>
        <taxon>Ecdysozoa</taxon>
        <taxon>Arthropoda</taxon>
        <taxon>Crustacea</taxon>
        <taxon>Multicrustacea</taxon>
        <taxon>Cirripedia</taxon>
        <taxon>Thoracica</taxon>
        <taxon>Thoracicalcarea</taxon>
        <taxon>Balanomorpha</taxon>
        <taxon>Balanoidea</taxon>
        <taxon>Balanidae</taxon>
        <taxon>Amphibalaninae</taxon>
        <taxon>Amphibalanus</taxon>
    </lineage>
</organism>
<dbReference type="OrthoDB" id="6372703at2759"/>
<keyword evidence="3" id="KW-0732">Signal</keyword>
<dbReference type="GO" id="GO:0005886">
    <property type="term" value="C:plasma membrane"/>
    <property type="evidence" value="ECO:0007669"/>
    <property type="project" value="TreeGrafter"/>
</dbReference>
<evidence type="ECO:0000256" key="6">
    <source>
        <dbReference type="ARBA" id="ARBA00023319"/>
    </source>
</evidence>
<dbReference type="SUPFAM" id="SSF48726">
    <property type="entry name" value="Immunoglobulin"/>
    <property type="match status" value="1"/>
</dbReference>
<comment type="caution">
    <text evidence="8">The sequence shown here is derived from an EMBL/GenBank/DDBJ whole genome shotgun (WGS) entry which is preliminary data.</text>
</comment>
<dbReference type="InterPro" id="IPR013783">
    <property type="entry name" value="Ig-like_fold"/>
</dbReference>
<dbReference type="PROSITE" id="PS50835">
    <property type="entry name" value="IG_LIKE"/>
    <property type="match status" value="1"/>
</dbReference>
<dbReference type="SMART" id="SM00409">
    <property type="entry name" value="IG"/>
    <property type="match status" value="1"/>
</dbReference>
<dbReference type="AlphaFoldDB" id="A0A6A4VF24"/>
<evidence type="ECO:0000313" key="8">
    <source>
        <dbReference type="EMBL" id="KAF0289072.1"/>
    </source>
</evidence>
<comment type="subcellular location">
    <subcellularLocation>
        <location evidence="1">Secreted</location>
    </subcellularLocation>
</comment>
<dbReference type="InterPro" id="IPR036179">
    <property type="entry name" value="Ig-like_dom_sf"/>
</dbReference>
<dbReference type="InterPro" id="IPR003598">
    <property type="entry name" value="Ig_sub2"/>
</dbReference>
<dbReference type="GO" id="GO:0005576">
    <property type="term" value="C:extracellular region"/>
    <property type="evidence" value="ECO:0007669"/>
    <property type="project" value="UniProtKB-SubCell"/>
</dbReference>
<dbReference type="Pfam" id="PF07679">
    <property type="entry name" value="I-set"/>
    <property type="match status" value="1"/>
</dbReference>
<evidence type="ECO:0000256" key="1">
    <source>
        <dbReference type="ARBA" id="ARBA00004613"/>
    </source>
</evidence>
<evidence type="ECO:0000256" key="4">
    <source>
        <dbReference type="ARBA" id="ARBA00022737"/>
    </source>
</evidence>
<dbReference type="Proteomes" id="UP000440578">
    <property type="component" value="Unassembled WGS sequence"/>
</dbReference>
<keyword evidence="6" id="KW-0393">Immunoglobulin domain</keyword>
<dbReference type="EMBL" id="VIIS01002062">
    <property type="protein sequence ID" value="KAF0289072.1"/>
    <property type="molecule type" value="Genomic_DNA"/>
</dbReference>
<dbReference type="InterPro" id="IPR013098">
    <property type="entry name" value="Ig_I-set"/>
</dbReference>
<keyword evidence="2" id="KW-0964">Secreted</keyword>
<dbReference type="Gene3D" id="2.60.40.10">
    <property type="entry name" value="Immunoglobulins"/>
    <property type="match status" value="1"/>
</dbReference>
<dbReference type="FunFam" id="2.60.40.10:FF:001749">
    <property type="entry name" value="Neural/ectodermal development factor IMP-L2"/>
    <property type="match status" value="1"/>
</dbReference>
<dbReference type="GO" id="GO:0007156">
    <property type="term" value="P:homophilic cell adhesion via plasma membrane adhesion molecules"/>
    <property type="evidence" value="ECO:0007669"/>
    <property type="project" value="TreeGrafter"/>
</dbReference>
<dbReference type="InterPro" id="IPR003599">
    <property type="entry name" value="Ig_sub"/>
</dbReference>
<evidence type="ECO:0000313" key="9">
    <source>
        <dbReference type="Proteomes" id="UP000440578"/>
    </source>
</evidence>